<dbReference type="GO" id="GO:0020037">
    <property type="term" value="F:heme binding"/>
    <property type="evidence" value="ECO:0007669"/>
    <property type="project" value="InterPro"/>
</dbReference>
<dbReference type="GO" id="GO:0019825">
    <property type="term" value="F:oxygen binding"/>
    <property type="evidence" value="ECO:0007669"/>
    <property type="project" value="InterPro"/>
</dbReference>
<dbReference type="PANTHER" id="PTHR47366">
    <property type="entry name" value="TWO-ON-TWO HEMOGLOBIN-3"/>
    <property type="match status" value="1"/>
</dbReference>
<sequence>MQRPQSDDGVSTFYEKMGGEAFFADLVSQFYARVATNPILRPMYPDEDMKGAAQRLQWFLEQYWGGPTTYGDNRGHPRLRMRHAQFPIDTKARDAWLSCMGAAVDGIEMDPVMREELWSYLEMAANSMVNQPD</sequence>
<dbReference type="GO" id="GO:0046872">
    <property type="term" value="F:metal ion binding"/>
    <property type="evidence" value="ECO:0007669"/>
    <property type="project" value="UniProtKB-KW"/>
</dbReference>
<dbReference type="EMBL" id="CAFABD010000106">
    <property type="protein sequence ID" value="CAB4827798.1"/>
    <property type="molecule type" value="Genomic_DNA"/>
</dbReference>
<dbReference type="InterPro" id="IPR009050">
    <property type="entry name" value="Globin-like_sf"/>
</dbReference>
<proteinExistence type="inferred from homology"/>
<keyword evidence="2" id="KW-0349">Heme</keyword>
<dbReference type="GO" id="GO:0005344">
    <property type="term" value="F:oxygen carrier activity"/>
    <property type="evidence" value="ECO:0007669"/>
    <property type="project" value="InterPro"/>
</dbReference>
<dbReference type="InterPro" id="IPR044203">
    <property type="entry name" value="GlbO/GLB3-like"/>
</dbReference>
<organism evidence="6">
    <name type="scientific">freshwater metagenome</name>
    <dbReference type="NCBI Taxonomy" id="449393"/>
    <lineage>
        <taxon>unclassified sequences</taxon>
        <taxon>metagenomes</taxon>
        <taxon>ecological metagenomes</taxon>
    </lineage>
</organism>
<dbReference type="SUPFAM" id="SSF46458">
    <property type="entry name" value="Globin-like"/>
    <property type="match status" value="1"/>
</dbReference>
<dbReference type="CDD" id="cd14771">
    <property type="entry name" value="TrHb2_Mt-trHbO-like_O"/>
    <property type="match status" value="1"/>
</dbReference>
<keyword evidence="1" id="KW-0813">Transport</keyword>
<name>A0A6J7A5I0_9ZZZZ</name>
<dbReference type="AlphaFoldDB" id="A0A6J7A5I0"/>
<dbReference type="InterPro" id="IPR012292">
    <property type="entry name" value="Globin/Proto"/>
</dbReference>
<evidence type="ECO:0000256" key="4">
    <source>
        <dbReference type="ARBA" id="ARBA00023004"/>
    </source>
</evidence>
<reference evidence="6" key="1">
    <citation type="submission" date="2020-05" db="EMBL/GenBank/DDBJ databases">
        <authorList>
            <person name="Chiriac C."/>
            <person name="Salcher M."/>
            <person name="Ghai R."/>
            <person name="Kavagutti S V."/>
        </authorList>
    </citation>
    <scope>NUCLEOTIDE SEQUENCE</scope>
</reference>
<dbReference type="EMBL" id="CAFBOX010000125">
    <property type="protein sequence ID" value="CAB5000816.1"/>
    <property type="molecule type" value="Genomic_DNA"/>
</dbReference>
<dbReference type="Pfam" id="PF01152">
    <property type="entry name" value="Bac_globin"/>
    <property type="match status" value="1"/>
</dbReference>
<accession>A0A6J7A5I0</accession>
<evidence type="ECO:0000256" key="5">
    <source>
        <dbReference type="ARBA" id="ARBA00034496"/>
    </source>
</evidence>
<evidence type="ECO:0000256" key="1">
    <source>
        <dbReference type="ARBA" id="ARBA00022448"/>
    </source>
</evidence>
<dbReference type="PANTHER" id="PTHR47366:SF1">
    <property type="entry name" value="TWO-ON-TWO HEMOGLOBIN-3"/>
    <property type="match status" value="1"/>
</dbReference>
<keyword evidence="3" id="KW-0479">Metal-binding</keyword>
<dbReference type="InterPro" id="IPR001486">
    <property type="entry name" value="Hemoglobin_trunc"/>
</dbReference>
<evidence type="ECO:0000313" key="7">
    <source>
        <dbReference type="EMBL" id="CAB5000816.1"/>
    </source>
</evidence>
<keyword evidence="4" id="KW-0408">Iron</keyword>
<comment type="similarity">
    <text evidence="5">Belongs to the truncated hemoglobin family. Group II subfamily.</text>
</comment>
<evidence type="ECO:0000313" key="6">
    <source>
        <dbReference type="EMBL" id="CAB4827798.1"/>
    </source>
</evidence>
<evidence type="ECO:0000256" key="2">
    <source>
        <dbReference type="ARBA" id="ARBA00022617"/>
    </source>
</evidence>
<gene>
    <name evidence="6" type="ORF">UFOPK3166_00735</name>
    <name evidence="7" type="ORF">UFOPK4035_00758</name>
</gene>
<evidence type="ECO:0000256" key="3">
    <source>
        <dbReference type="ARBA" id="ARBA00022723"/>
    </source>
</evidence>
<protein>
    <submittedName>
        <fullName evidence="6">Unannotated protein</fullName>
    </submittedName>
</protein>
<dbReference type="Gene3D" id="1.10.490.10">
    <property type="entry name" value="Globins"/>
    <property type="match status" value="1"/>
</dbReference>